<organism evidence="4 5">
    <name type="scientific">Trichoglossum hirsutum</name>
    <dbReference type="NCBI Taxonomy" id="265104"/>
    <lineage>
        <taxon>Eukaryota</taxon>
        <taxon>Fungi</taxon>
        <taxon>Dikarya</taxon>
        <taxon>Ascomycota</taxon>
        <taxon>Pezizomycotina</taxon>
        <taxon>Geoglossomycetes</taxon>
        <taxon>Geoglossales</taxon>
        <taxon>Geoglossaceae</taxon>
        <taxon>Trichoglossum</taxon>
    </lineage>
</organism>
<comment type="caution">
    <text evidence="4">The sequence shown here is derived from an EMBL/GenBank/DDBJ whole genome shotgun (WGS) entry which is preliminary data.</text>
</comment>
<dbReference type="Pfam" id="PF01294">
    <property type="entry name" value="Ribosomal_L13e"/>
    <property type="match status" value="1"/>
</dbReference>
<evidence type="ECO:0008006" key="6">
    <source>
        <dbReference type="Google" id="ProtNLM"/>
    </source>
</evidence>
<gene>
    <name evidence="4" type="ORF">GP486_002633</name>
</gene>
<evidence type="ECO:0000256" key="2">
    <source>
        <dbReference type="ARBA" id="ARBA00022980"/>
    </source>
</evidence>
<dbReference type="AlphaFoldDB" id="A0A9P8RRJ2"/>
<evidence type="ECO:0000313" key="5">
    <source>
        <dbReference type="Proteomes" id="UP000750711"/>
    </source>
</evidence>
<dbReference type="Proteomes" id="UP000750711">
    <property type="component" value="Unassembled WGS sequence"/>
</dbReference>
<dbReference type="EMBL" id="JAGHQM010000305">
    <property type="protein sequence ID" value="KAH0562702.1"/>
    <property type="molecule type" value="Genomic_DNA"/>
</dbReference>
<dbReference type="GO" id="GO:0003723">
    <property type="term" value="F:RNA binding"/>
    <property type="evidence" value="ECO:0007669"/>
    <property type="project" value="TreeGrafter"/>
</dbReference>
<proteinExistence type="inferred from homology"/>
<dbReference type="PANTHER" id="PTHR11722:SF0">
    <property type="entry name" value="LARGE RIBOSOMAL SUBUNIT PROTEIN EL13"/>
    <property type="match status" value="1"/>
</dbReference>
<evidence type="ECO:0000256" key="3">
    <source>
        <dbReference type="ARBA" id="ARBA00023274"/>
    </source>
</evidence>
<dbReference type="PANTHER" id="PTHR11722">
    <property type="entry name" value="60S RIBOSOMAL PROTEIN L13"/>
    <property type="match status" value="1"/>
</dbReference>
<comment type="similarity">
    <text evidence="1">Belongs to the eukaryotic ribosomal protein eL13 family.</text>
</comment>
<dbReference type="GO" id="GO:0006412">
    <property type="term" value="P:translation"/>
    <property type="evidence" value="ECO:0007669"/>
    <property type="project" value="InterPro"/>
</dbReference>
<protein>
    <recommendedName>
        <fullName evidence="6">60S ribosomal protein L13</fullName>
    </recommendedName>
</protein>
<dbReference type="InterPro" id="IPR001380">
    <property type="entry name" value="Ribosomal_eL13"/>
</dbReference>
<evidence type="ECO:0000313" key="4">
    <source>
        <dbReference type="EMBL" id="KAH0562702.1"/>
    </source>
</evidence>
<keyword evidence="3" id="KW-0687">Ribonucleoprotein</keyword>
<keyword evidence="2" id="KW-0689">Ribosomal protein</keyword>
<accession>A0A9P8RRJ2</accession>
<sequence length="144" mass="16269">MVYLFLIKQEAGIPRKLAPTIGIAVDHRRVNLSTESHSANISRLKEYRARLILFPRRVGQPKKADSKPEELKSNNTVRLTEAALPISSVATRTNVFSERKISTMGKGEEAAYRRLREARSEKRLVGVREKRAKLKAEEASATKK</sequence>
<evidence type="ECO:0000256" key="1">
    <source>
        <dbReference type="ARBA" id="ARBA00005640"/>
    </source>
</evidence>
<name>A0A9P8RRJ2_9PEZI</name>
<keyword evidence="5" id="KW-1185">Reference proteome</keyword>
<dbReference type="Gene3D" id="1.20.5.110">
    <property type="match status" value="1"/>
</dbReference>
<reference evidence="4" key="1">
    <citation type="submission" date="2021-03" db="EMBL/GenBank/DDBJ databases">
        <title>Comparative genomics and phylogenomic investigation of the class Geoglossomycetes provide insights into ecological specialization and systematics.</title>
        <authorList>
            <person name="Melie T."/>
            <person name="Pirro S."/>
            <person name="Miller A.N."/>
            <person name="Quandt A."/>
        </authorList>
    </citation>
    <scope>NUCLEOTIDE SEQUENCE</scope>
    <source>
        <strain evidence="4">CAQ_001_2017</strain>
    </source>
</reference>
<dbReference type="GO" id="GO:0003735">
    <property type="term" value="F:structural constituent of ribosome"/>
    <property type="evidence" value="ECO:0007669"/>
    <property type="project" value="InterPro"/>
</dbReference>
<dbReference type="GO" id="GO:0022625">
    <property type="term" value="C:cytosolic large ribosomal subunit"/>
    <property type="evidence" value="ECO:0007669"/>
    <property type="project" value="TreeGrafter"/>
</dbReference>